<dbReference type="Proteomes" id="UP000009134">
    <property type="component" value="Chromosome"/>
</dbReference>
<dbReference type="InterPro" id="IPR048510">
    <property type="entry name" value="WsaF_N"/>
</dbReference>
<evidence type="ECO:0000259" key="1">
    <source>
        <dbReference type="Pfam" id="PF21374"/>
    </source>
</evidence>
<accession>Q2G3A7</accession>
<evidence type="ECO:0000313" key="3">
    <source>
        <dbReference type="EMBL" id="ABD27666.1"/>
    </source>
</evidence>
<keyword evidence="4" id="KW-1185">Reference proteome</keyword>
<name>Q2G3A7_NOVAD</name>
<dbReference type="EMBL" id="CP000248">
    <property type="protein sequence ID" value="ABD27666.1"/>
    <property type="molecule type" value="Genomic_DNA"/>
</dbReference>
<sequence>MSGALRASIKRVIPARLKRLIKDVRDLATPPPIDDVVLAEYVLVPDASEAPRLNFVISNLTRATAFGGVTTGIDVFLELARHLSRKTPLDLRVIIAEPDRETDLSIIAERAGRFGLEGERIAFHAVRSSTEAIPVRRRDVFVSYSTWMTLNLQGLLARQAAHFAQAMKPLVFLIQEYEPHFYPFSSAHMLSREAYDRTERLWGVFNSSNLQWYFEQVGHSAERSFLLEPVINDKLRPYLDSVATSERRKRILVYGRPGIARNCFPAIVRGLRRWVRDFPEAAEWEVVSAGTAHKPIALGQGRMLESVGKLSLEEYAEMLVSSSVGLSLMASPHPSYPPLEMAHMGLRTITNGYFGKDLSTFHPNIRSVGSITEKALADALSRACAEHGAPVNAYRNESYVRSDPYPFVPALCAAIAEEIGIAR</sequence>
<protein>
    <submittedName>
        <fullName evidence="3">Uncharacterized protein</fullName>
    </submittedName>
</protein>
<dbReference type="HOGENOM" id="CLU_051620_0_0_5"/>
<gene>
    <name evidence="3" type="ordered locus">Saro_3231</name>
</gene>
<dbReference type="Pfam" id="PF22772">
    <property type="entry name" value="WsaF_C"/>
    <property type="match status" value="1"/>
</dbReference>
<dbReference type="GO" id="GO:0030247">
    <property type="term" value="F:polysaccharide binding"/>
    <property type="evidence" value="ECO:0007669"/>
    <property type="project" value="InterPro"/>
</dbReference>
<dbReference type="STRING" id="279238.Saro_3231"/>
<evidence type="ECO:0000313" key="4">
    <source>
        <dbReference type="Proteomes" id="UP000009134"/>
    </source>
</evidence>
<organism evidence="3 4">
    <name type="scientific">Novosphingobium aromaticivorans (strain ATCC 700278 / DSM 12444 / CCUG 56034 / CIP 105152 / NBRC 16084 / F199)</name>
    <dbReference type="NCBI Taxonomy" id="279238"/>
    <lineage>
        <taxon>Bacteria</taxon>
        <taxon>Pseudomonadati</taxon>
        <taxon>Pseudomonadota</taxon>
        <taxon>Alphaproteobacteria</taxon>
        <taxon>Sphingomonadales</taxon>
        <taxon>Sphingomonadaceae</taxon>
        <taxon>Novosphingobium</taxon>
    </lineage>
</organism>
<evidence type="ECO:0000259" key="2">
    <source>
        <dbReference type="Pfam" id="PF22772"/>
    </source>
</evidence>
<proteinExistence type="predicted"/>
<dbReference type="Pfam" id="PF21374">
    <property type="entry name" value="WsaF_N"/>
    <property type="match status" value="1"/>
</dbReference>
<feature type="domain" description="WsaF N-terminal" evidence="1">
    <location>
        <begin position="52"/>
        <end position="207"/>
    </location>
</feature>
<dbReference type="eggNOG" id="COG3754">
    <property type="taxonomic scope" value="Bacteria"/>
</dbReference>
<dbReference type="Gene3D" id="3.40.50.2000">
    <property type="entry name" value="Glycogen Phosphorylase B"/>
    <property type="match status" value="1"/>
</dbReference>
<reference evidence="4" key="1">
    <citation type="submission" date="2006-01" db="EMBL/GenBank/DDBJ databases">
        <title>Complete sequence of Novosphingobium aromaticivorans DSM 12444.</title>
        <authorList>
            <consortium name="US DOE Joint Genome Institute"/>
            <person name="Copeland A."/>
            <person name="Lucas S."/>
            <person name="Lapidus A."/>
            <person name="Barry K."/>
            <person name="Detter J.C."/>
            <person name="Glavina T."/>
            <person name="Hammon N."/>
            <person name="Israni S."/>
            <person name="Pitluck S."/>
            <person name="Chain P."/>
            <person name="Malfatti S."/>
            <person name="Shin M."/>
            <person name="Vergez L."/>
            <person name="Schmutz J."/>
            <person name="Larimer F."/>
            <person name="Land M."/>
            <person name="Kyrpides N."/>
            <person name="Ivanova N."/>
            <person name="Fredrickson J."/>
            <person name="Balkwill D."/>
            <person name="Romine M.F."/>
            <person name="Richardson P."/>
        </authorList>
    </citation>
    <scope>NUCLEOTIDE SEQUENCE [LARGE SCALE GENOMIC DNA]</scope>
    <source>
        <strain evidence="4">ATCC 700278 / DSM 12444 / CCUG 56034 / CIP 105152 / NBRC 16084 / F199</strain>
    </source>
</reference>
<dbReference type="CAZy" id="GT4">
    <property type="family name" value="Glycosyltransferase Family 4"/>
</dbReference>
<dbReference type="KEGG" id="nar:Saro_3231"/>
<feature type="domain" description="WsaF C-terminal" evidence="2">
    <location>
        <begin position="249"/>
        <end position="380"/>
    </location>
</feature>
<dbReference type="InterPro" id="IPR055050">
    <property type="entry name" value="WsaF_C"/>
</dbReference>
<dbReference type="Gene3D" id="3.40.50.11090">
    <property type="match status" value="1"/>
</dbReference>
<dbReference type="AlphaFoldDB" id="Q2G3A7"/>